<evidence type="ECO:0000313" key="1">
    <source>
        <dbReference type="EMBL" id="UWX64716.1"/>
    </source>
</evidence>
<name>A0ABY5YKQ3_9DEIO</name>
<protein>
    <submittedName>
        <fullName evidence="1">SIR2 family protein</fullName>
    </submittedName>
</protein>
<dbReference type="RefSeq" id="WP_260560977.1">
    <property type="nucleotide sequence ID" value="NZ_CP104213.1"/>
</dbReference>
<dbReference type="Gene3D" id="3.40.50.1220">
    <property type="entry name" value="TPP-binding domain"/>
    <property type="match status" value="1"/>
</dbReference>
<keyword evidence="2" id="KW-1185">Reference proteome</keyword>
<sequence>MPTKLISFEKFTGRRVPVAALRNLSAWSNQTPGLGEEQRNEFQDLSRLEEAQRRLRELPVSLLVGAGTTMAAGGPSWYGLIGRLWLNELRGRYDYPALNDKQAIDEVGTVFGDSVLVQARMLRQISGPGFMDKVREATYRGLRWDAAAPRQVAALAARLQSQERLHQLITFNYDELTEHALHQQDVQAHPVFHGAREWNRGIPVRHVHGYLPPPPTVITPAQKDSVVFDEETYHSRFNQPGHWTNRIMLSALTESCCVFVGFSMNDPNVRRLLEQSRTLGEIPHFVLLRQPPLEGEPDQQLARARLIHAQEDILRELGLNVIWYSGYDDLPILLELLTPERKST</sequence>
<dbReference type="Proteomes" id="UP001060261">
    <property type="component" value="Chromosome"/>
</dbReference>
<dbReference type="InterPro" id="IPR029035">
    <property type="entry name" value="DHS-like_NAD/FAD-binding_dom"/>
</dbReference>
<dbReference type="Pfam" id="PF13289">
    <property type="entry name" value="SIR2_2"/>
    <property type="match status" value="1"/>
</dbReference>
<dbReference type="SUPFAM" id="SSF52467">
    <property type="entry name" value="DHS-like NAD/FAD-binding domain"/>
    <property type="match status" value="1"/>
</dbReference>
<dbReference type="EMBL" id="CP104213">
    <property type="protein sequence ID" value="UWX64716.1"/>
    <property type="molecule type" value="Genomic_DNA"/>
</dbReference>
<accession>A0ABY5YKQ3</accession>
<organism evidence="1 2">
    <name type="scientific">Deinococcus rubellus</name>
    <dbReference type="NCBI Taxonomy" id="1889240"/>
    <lineage>
        <taxon>Bacteria</taxon>
        <taxon>Thermotogati</taxon>
        <taxon>Deinococcota</taxon>
        <taxon>Deinococci</taxon>
        <taxon>Deinococcales</taxon>
        <taxon>Deinococcaceae</taxon>
        <taxon>Deinococcus</taxon>
    </lineage>
</organism>
<reference evidence="1" key="1">
    <citation type="submission" date="2022-09" db="EMBL/GenBank/DDBJ databases">
        <title>genome sequence of Deinococcus rubellus.</title>
        <authorList>
            <person name="Srinivasan S."/>
        </authorList>
    </citation>
    <scope>NUCLEOTIDE SEQUENCE</scope>
    <source>
        <strain evidence="1">Ant6</strain>
    </source>
</reference>
<evidence type="ECO:0000313" key="2">
    <source>
        <dbReference type="Proteomes" id="UP001060261"/>
    </source>
</evidence>
<proteinExistence type="predicted"/>
<gene>
    <name evidence="1" type="ORF">N0D28_03395</name>
</gene>